<comment type="caution">
    <text evidence="2">The sequence shown here is derived from an EMBL/GenBank/DDBJ whole genome shotgun (WGS) entry which is preliminary data.</text>
</comment>
<evidence type="ECO:0000313" key="3">
    <source>
        <dbReference type="Proteomes" id="UP000030518"/>
    </source>
</evidence>
<feature type="compositionally biased region" description="Polar residues" evidence="1">
    <location>
        <begin position="1"/>
        <end position="16"/>
    </location>
</feature>
<dbReference type="AlphaFoldDB" id="A0A0A2WKE5"/>
<keyword evidence="3" id="KW-1185">Reference proteome</keyword>
<gene>
    <name evidence="2" type="ORF">LF41_258</name>
</gene>
<dbReference type="EMBL" id="JRKJ01000016">
    <property type="protein sequence ID" value="KGQ18725.1"/>
    <property type="molecule type" value="Genomic_DNA"/>
</dbReference>
<dbReference type="RefSeq" id="WP_036169206.1">
    <property type="nucleotide sequence ID" value="NZ_JRKJ01000016.1"/>
</dbReference>
<sequence length="69" mass="7496">MANNPNDRTQQNTGSPQDKQNQQAGQQGMGKDSGTERKAGQSDTSTDRDMQGKTGSQPDARSTDQNQKR</sequence>
<feature type="compositionally biased region" description="Polar residues" evidence="1">
    <location>
        <begin position="53"/>
        <end position="69"/>
    </location>
</feature>
<name>A0A0A2WKE5_9GAMM</name>
<dbReference type="Proteomes" id="UP000030518">
    <property type="component" value="Unassembled WGS sequence"/>
</dbReference>
<feature type="region of interest" description="Disordered" evidence="1">
    <location>
        <begin position="1"/>
        <end position="69"/>
    </location>
</feature>
<accession>A0A0A2WKE5</accession>
<evidence type="ECO:0000256" key="1">
    <source>
        <dbReference type="SAM" id="MobiDB-lite"/>
    </source>
</evidence>
<reference evidence="2 3" key="1">
    <citation type="submission" date="2014-09" db="EMBL/GenBank/DDBJ databases">
        <title>Genome sequences of Lysobacter dokdonensis DS-58.</title>
        <authorList>
            <person name="Kim J.F."/>
            <person name="Kwak M.-J."/>
        </authorList>
    </citation>
    <scope>NUCLEOTIDE SEQUENCE [LARGE SCALE GENOMIC DNA]</scope>
    <source>
        <strain evidence="2 3">DS-58</strain>
    </source>
</reference>
<evidence type="ECO:0000313" key="2">
    <source>
        <dbReference type="EMBL" id="KGQ18725.1"/>
    </source>
</evidence>
<dbReference type="PATRIC" id="fig|1300345.3.peg.1934"/>
<feature type="compositionally biased region" description="Low complexity" evidence="1">
    <location>
        <begin position="17"/>
        <end position="30"/>
    </location>
</feature>
<organism evidence="2 3">
    <name type="scientific">Lysobacter dokdonensis DS-58</name>
    <dbReference type="NCBI Taxonomy" id="1300345"/>
    <lineage>
        <taxon>Bacteria</taxon>
        <taxon>Pseudomonadati</taxon>
        <taxon>Pseudomonadota</taxon>
        <taxon>Gammaproteobacteria</taxon>
        <taxon>Lysobacterales</taxon>
        <taxon>Lysobacteraceae</taxon>
        <taxon>Noviluteimonas</taxon>
    </lineage>
</organism>
<proteinExistence type="predicted"/>
<feature type="compositionally biased region" description="Basic and acidic residues" evidence="1">
    <location>
        <begin position="33"/>
        <end position="51"/>
    </location>
</feature>
<protein>
    <submittedName>
        <fullName evidence="2">Uncharacterized protein</fullName>
    </submittedName>
</protein>